<protein>
    <recommendedName>
        <fullName evidence="4">Transmembrane protein (PGPGW)</fullName>
    </recommendedName>
</protein>
<dbReference type="OrthoDB" id="5959103at2"/>
<evidence type="ECO:0008006" key="4">
    <source>
        <dbReference type="Google" id="ProtNLM"/>
    </source>
</evidence>
<dbReference type="STRING" id="1365950.SAMN05428963_12081"/>
<feature type="transmembrane region" description="Helical" evidence="1">
    <location>
        <begin position="32"/>
        <end position="50"/>
    </location>
</feature>
<name>A0A1T4T7C7_9HYPH</name>
<evidence type="ECO:0000313" key="3">
    <source>
        <dbReference type="Proteomes" id="UP000190135"/>
    </source>
</evidence>
<keyword evidence="1" id="KW-0472">Membrane</keyword>
<keyword evidence="1" id="KW-1133">Transmembrane helix</keyword>
<gene>
    <name evidence="2" type="ORF">SAMN05428963_12081</name>
</gene>
<dbReference type="Proteomes" id="UP000190135">
    <property type="component" value="Unassembled WGS sequence"/>
</dbReference>
<dbReference type="RefSeq" id="WP_078710232.1">
    <property type="nucleotide sequence ID" value="NZ_FUXL01000020.1"/>
</dbReference>
<dbReference type="AlphaFoldDB" id="A0A1T4T7C7"/>
<accession>A0A1T4T7C7</accession>
<proteinExistence type="predicted"/>
<sequence length="99" mass="11349">MAVSPRRQRAFAVGNNSVWLFGRQFALPRSRILRMSIGGAFVVGGLLGFLPILGFWMVPLGAMILSVDLPVVRRWRRRFSVWWERRRAGPRRDRPSAEG</sequence>
<keyword evidence="1" id="KW-0812">Transmembrane</keyword>
<organism evidence="2 3">
    <name type="scientific">Consotaella salsifontis</name>
    <dbReference type="NCBI Taxonomy" id="1365950"/>
    <lineage>
        <taxon>Bacteria</taxon>
        <taxon>Pseudomonadati</taxon>
        <taxon>Pseudomonadota</taxon>
        <taxon>Alphaproteobacteria</taxon>
        <taxon>Hyphomicrobiales</taxon>
        <taxon>Aurantimonadaceae</taxon>
        <taxon>Consotaella</taxon>
    </lineage>
</organism>
<evidence type="ECO:0000313" key="2">
    <source>
        <dbReference type="EMBL" id="SKA36410.1"/>
    </source>
</evidence>
<dbReference type="EMBL" id="FUXL01000020">
    <property type="protein sequence ID" value="SKA36410.1"/>
    <property type="molecule type" value="Genomic_DNA"/>
</dbReference>
<reference evidence="3" key="1">
    <citation type="submission" date="2017-02" db="EMBL/GenBank/DDBJ databases">
        <authorList>
            <person name="Varghese N."/>
            <person name="Submissions S."/>
        </authorList>
    </citation>
    <scope>NUCLEOTIDE SEQUENCE [LARGE SCALE GENOMIC DNA]</scope>
    <source>
        <strain evidence="3">USBA 369</strain>
    </source>
</reference>
<evidence type="ECO:0000256" key="1">
    <source>
        <dbReference type="SAM" id="Phobius"/>
    </source>
</evidence>
<keyword evidence="3" id="KW-1185">Reference proteome</keyword>